<proteinExistence type="predicted"/>
<sequence>MRVQNTCGHKVCFSVTVAARRDPQFSIKANKTEDFRYGGTLWAKGTGLKRISC</sequence>
<evidence type="ECO:0000313" key="2">
    <source>
        <dbReference type="Proteomes" id="UP000516428"/>
    </source>
</evidence>
<name>A0A7H1B5V9_9ACTN</name>
<organism evidence="1 2">
    <name type="scientific">Streptomyces xanthii</name>
    <dbReference type="NCBI Taxonomy" id="2768069"/>
    <lineage>
        <taxon>Bacteria</taxon>
        <taxon>Bacillati</taxon>
        <taxon>Actinomycetota</taxon>
        <taxon>Actinomycetes</taxon>
        <taxon>Kitasatosporales</taxon>
        <taxon>Streptomycetaceae</taxon>
        <taxon>Streptomyces</taxon>
    </lineage>
</organism>
<dbReference type="AlphaFoldDB" id="A0A7H1B5V9"/>
<dbReference type="RefSeq" id="WP_188336855.1">
    <property type="nucleotide sequence ID" value="NZ_CP061281.1"/>
</dbReference>
<protein>
    <submittedName>
        <fullName evidence="1">Uncharacterized protein</fullName>
    </submittedName>
</protein>
<accession>A0A7H1B5V9</accession>
<evidence type="ECO:0000313" key="1">
    <source>
        <dbReference type="EMBL" id="QNS04114.1"/>
    </source>
</evidence>
<keyword evidence="2" id="KW-1185">Reference proteome</keyword>
<dbReference type="Proteomes" id="UP000516428">
    <property type="component" value="Chromosome"/>
</dbReference>
<dbReference type="KEGG" id="sxn:IAG42_11080"/>
<reference evidence="1 2" key="1">
    <citation type="submission" date="2020-09" db="EMBL/GenBank/DDBJ databases">
        <title>A novel species.</title>
        <authorList>
            <person name="Gao J."/>
        </authorList>
    </citation>
    <scope>NUCLEOTIDE SEQUENCE [LARGE SCALE GENOMIC DNA]</scope>
    <source>
        <strain evidence="1 2">CRXT-Y-14</strain>
    </source>
</reference>
<gene>
    <name evidence="1" type="ORF">IAG42_11080</name>
</gene>
<dbReference type="EMBL" id="CP061281">
    <property type="protein sequence ID" value="QNS04114.1"/>
    <property type="molecule type" value="Genomic_DNA"/>
</dbReference>